<reference evidence="2 3" key="1">
    <citation type="submission" date="2015-05" db="EMBL/GenBank/DDBJ databases">
        <title>Distinctive expansion of gene families associated with plant cell wall degradation and secondary metabolism in the genomes of grapevine trunk pathogens.</title>
        <authorList>
            <person name="Lawrence D.P."/>
            <person name="Travadon R."/>
            <person name="Rolshausen P.E."/>
            <person name="Baumgartner K."/>
        </authorList>
    </citation>
    <scope>NUCLEOTIDE SEQUENCE [LARGE SCALE GENOMIC DNA]</scope>
    <source>
        <strain evidence="2">DA912</strain>
    </source>
</reference>
<dbReference type="InterPro" id="IPR022024">
    <property type="entry name" value="DUF3602"/>
</dbReference>
<feature type="compositionally biased region" description="Basic and acidic residues" evidence="1">
    <location>
        <begin position="18"/>
        <end position="32"/>
    </location>
</feature>
<name>A0A0G2HMA2_9PEZI</name>
<evidence type="ECO:0000313" key="3">
    <source>
        <dbReference type="Proteomes" id="UP000034680"/>
    </source>
</evidence>
<dbReference type="EMBL" id="LCUC01000139">
    <property type="protein sequence ID" value="KKY36108.1"/>
    <property type="molecule type" value="Genomic_DNA"/>
</dbReference>
<feature type="compositionally biased region" description="Basic and acidic residues" evidence="1">
    <location>
        <begin position="89"/>
        <end position="104"/>
    </location>
</feature>
<feature type="region of interest" description="Disordered" evidence="1">
    <location>
        <begin position="1"/>
        <end position="104"/>
    </location>
</feature>
<dbReference type="InterPro" id="IPR053203">
    <property type="entry name" value="Cisplatin_resist-associated"/>
</dbReference>
<sequence length="116" mass="12046">MSAPVSHGRGGQGNVYPDDTKYTDGEVVREGEAGTGVSTGRGGAANISDTNAAAPRTDREVVPDAAVRPSTDNQDHHTGRGGEGNVQRAHKEGEENGTHKGLADKLKAKVLGIFKK</sequence>
<gene>
    <name evidence="2" type="ORF">UCDDA912_g03935</name>
</gene>
<dbReference type="AlphaFoldDB" id="A0A0G2HMA2"/>
<protein>
    <submittedName>
        <fullName evidence="2">Uncharacterized protein</fullName>
    </submittedName>
</protein>
<evidence type="ECO:0000256" key="1">
    <source>
        <dbReference type="SAM" id="MobiDB-lite"/>
    </source>
</evidence>
<dbReference type="PANTHER" id="PTHR34693:SF3">
    <property type="match status" value="1"/>
</dbReference>
<keyword evidence="3" id="KW-1185">Reference proteome</keyword>
<proteinExistence type="predicted"/>
<dbReference type="Pfam" id="PF12223">
    <property type="entry name" value="DUF3602"/>
    <property type="match status" value="1"/>
</dbReference>
<dbReference type="PANTHER" id="PTHR34693">
    <property type="entry name" value="PROTEIN PAR32"/>
    <property type="match status" value="1"/>
</dbReference>
<organism evidence="2 3">
    <name type="scientific">Diaporthe ampelina</name>
    <dbReference type="NCBI Taxonomy" id="1214573"/>
    <lineage>
        <taxon>Eukaryota</taxon>
        <taxon>Fungi</taxon>
        <taxon>Dikarya</taxon>
        <taxon>Ascomycota</taxon>
        <taxon>Pezizomycotina</taxon>
        <taxon>Sordariomycetes</taxon>
        <taxon>Sordariomycetidae</taxon>
        <taxon>Diaporthales</taxon>
        <taxon>Diaporthaceae</taxon>
        <taxon>Diaporthe</taxon>
    </lineage>
</organism>
<dbReference type="OrthoDB" id="2537432at2759"/>
<reference evidence="2 3" key="2">
    <citation type="submission" date="2015-05" db="EMBL/GenBank/DDBJ databases">
        <authorList>
            <person name="Morales-Cruz A."/>
            <person name="Amrine K.C."/>
            <person name="Cantu D."/>
        </authorList>
    </citation>
    <scope>NUCLEOTIDE SEQUENCE [LARGE SCALE GENOMIC DNA]</scope>
    <source>
        <strain evidence="2">DA912</strain>
    </source>
</reference>
<comment type="caution">
    <text evidence="2">The sequence shown here is derived from an EMBL/GenBank/DDBJ whole genome shotgun (WGS) entry which is preliminary data.</text>
</comment>
<accession>A0A0G2HMA2</accession>
<evidence type="ECO:0000313" key="2">
    <source>
        <dbReference type="EMBL" id="KKY36108.1"/>
    </source>
</evidence>
<feature type="compositionally biased region" description="Gly residues" evidence="1">
    <location>
        <begin position="33"/>
        <end position="43"/>
    </location>
</feature>
<dbReference type="Proteomes" id="UP000034680">
    <property type="component" value="Unassembled WGS sequence"/>
</dbReference>